<organism evidence="1">
    <name type="scientific">Triatoma infestans</name>
    <name type="common">Assassin bug</name>
    <dbReference type="NCBI Taxonomy" id="30076"/>
    <lineage>
        <taxon>Eukaryota</taxon>
        <taxon>Metazoa</taxon>
        <taxon>Ecdysozoa</taxon>
        <taxon>Arthropoda</taxon>
        <taxon>Hexapoda</taxon>
        <taxon>Insecta</taxon>
        <taxon>Pterygota</taxon>
        <taxon>Neoptera</taxon>
        <taxon>Paraneoptera</taxon>
        <taxon>Hemiptera</taxon>
        <taxon>Heteroptera</taxon>
        <taxon>Panheteroptera</taxon>
        <taxon>Cimicomorpha</taxon>
        <taxon>Reduviidae</taxon>
        <taxon>Triatominae</taxon>
        <taxon>Triatoma</taxon>
    </lineage>
</organism>
<protein>
    <submittedName>
        <fullName evidence="1">Uncharacterized protein</fullName>
    </submittedName>
</protein>
<accession>A0A023F5F2</accession>
<name>A0A023F5F2_TRIIF</name>
<proteinExistence type="evidence at transcript level"/>
<sequence length="208" mass="21606">MFGGIGGALKSLSGKAEEMIEKTKTSVGEMAAEKKAAAAAMLEGQAKKTGDLLWQTKTNAETGVSEIVTEGKAAAIDGFDKEVTNAEKLVEEGLNEKTQEKPAETTAKAPTAGDMVQGLAIDPAKLLASGAAVSGLANVDKDVEKAVDGAIKQVSSTVDAKLKETDQFIDEKREQVVNAVQEETQKTTSTASEGFSSVLGKAKGLLNF</sequence>
<reference evidence="1" key="1">
    <citation type="journal article" date="2014" name="PLoS Negl. Trop. Dis.">
        <title>An updated insight into the Sialotranscriptome of Triatoma infestans: developmental stage and geographic variations.</title>
        <authorList>
            <person name="Schwarz A."/>
            <person name="Medrano-Mercado N."/>
            <person name="Schaub G.A."/>
            <person name="Struchiner C.J."/>
            <person name="Bargues M.D."/>
            <person name="Levy M.Z."/>
            <person name="Ribeiro J.M."/>
        </authorList>
    </citation>
    <scope>NUCLEOTIDE SEQUENCE</scope>
    <source>
        <strain evidence="1">Chile</strain>
        <tissue evidence="1">Salivary glands</tissue>
    </source>
</reference>
<dbReference type="EMBL" id="GBBI01001886">
    <property type="protein sequence ID" value="JAC16826.1"/>
    <property type="molecule type" value="mRNA"/>
</dbReference>
<dbReference type="AlphaFoldDB" id="A0A023F5F2"/>
<evidence type="ECO:0000313" key="1">
    <source>
        <dbReference type="EMBL" id="JAC16826.1"/>
    </source>
</evidence>